<dbReference type="InterPro" id="IPR012382">
    <property type="entry name" value="CobI/CbiL"/>
</dbReference>
<evidence type="ECO:0000313" key="10">
    <source>
        <dbReference type="EMBL" id="MCZ2723146.1"/>
    </source>
</evidence>
<evidence type="ECO:0000313" key="11">
    <source>
        <dbReference type="Proteomes" id="UP001149719"/>
    </source>
</evidence>
<dbReference type="PANTHER" id="PTHR43467:SF2">
    <property type="entry name" value="COBALT-PRECORRIN-2 C(20)-METHYLTRANSFERASE"/>
    <property type="match status" value="1"/>
</dbReference>
<dbReference type="NCBIfam" id="TIGR01467">
    <property type="entry name" value="cobI_cbiL"/>
    <property type="match status" value="1"/>
</dbReference>
<evidence type="ECO:0000259" key="9">
    <source>
        <dbReference type="Pfam" id="PF00590"/>
    </source>
</evidence>
<dbReference type="SUPFAM" id="SSF53790">
    <property type="entry name" value="Tetrapyrrole methylase"/>
    <property type="match status" value="1"/>
</dbReference>
<evidence type="ECO:0000256" key="8">
    <source>
        <dbReference type="RuleBase" id="RU003960"/>
    </source>
</evidence>
<proteinExistence type="inferred from homology"/>
<dbReference type="InterPro" id="IPR000878">
    <property type="entry name" value="4pyrrol_Mease"/>
</dbReference>
<dbReference type="InterPro" id="IPR014777">
    <property type="entry name" value="4pyrrole_Mease_sub1"/>
</dbReference>
<dbReference type="InterPro" id="IPR006364">
    <property type="entry name" value="CobI/CbiL/CobIJ_dom"/>
</dbReference>
<dbReference type="InterPro" id="IPR014776">
    <property type="entry name" value="4pyrrole_Mease_sub2"/>
</dbReference>
<sequence>MKKPKGRFIGVGVGPGDPELITLKALRRIQSAMTVSYLTNAKGSSQAKDIAVEAFESVDHDQDHIGIMMPMSMDRNSANLAYDAGAFAIRKALDKGQDVVFLCEGDPLFFGSFAYLMERLENSYECEVVPGVSSIHAAASALKHPLTMQKESFTVVSGRHSDAQIEQALTQHDSVVIMKAGRERPRILSLLRITDRIEDAQYLEYIGRENELICKDVANLSDEVGPYFSLFVITRSAFKRDEP</sequence>
<accession>A0ABT4JY43</accession>
<comment type="pathway">
    <text evidence="1">Cofactor biosynthesis; adenosylcobalamin biosynthesis.</text>
</comment>
<dbReference type="EMBL" id="JAPUBN010000020">
    <property type="protein sequence ID" value="MCZ2723146.1"/>
    <property type="molecule type" value="Genomic_DNA"/>
</dbReference>
<organism evidence="10 11">
    <name type="scientific">Marinomonas phaeophyticola</name>
    <dbReference type="NCBI Taxonomy" id="3004091"/>
    <lineage>
        <taxon>Bacteria</taxon>
        <taxon>Pseudomonadati</taxon>
        <taxon>Pseudomonadota</taxon>
        <taxon>Gammaproteobacteria</taxon>
        <taxon>Oceanospirillales</taxon>
        <taxon>Oceanospirillaceae</taxon>
        <taxon>Marinomonas</taxon>
    </lineage>
</organism>
<dbReference type="PANTHER" id="PTHR43467">
    <property type="entry name" value="COBALT-PRECORRIN-2 C(20)-METHYLTRANSFERASE"/>
    <property type="match status" value="1"/>
</dbReference>
<reference evidence="10" key="1">
    <citation type="submission" date="2022-12" db="EMBL/GenBank/DDBJ databases">
        <title>Marinomonas 15G1-11 sp. nov, isolated from marine algae.</title>
        <authorList>
            <person name="Butt M."/>
            <person name="Choi D.G."/>
            <person name="Kim J.M."/>
            <person name="Lee J.K."/>
            <person name="Baek J.H."/>
            <person name="Jeon C.O."/>
        </authorList>
    </citation>
    <scope>NUCLEOTIDE SEQUENCE</scope>
    <source>
        <strain evidence="10">15G1-11</strain>
    </source>
</reference>
<keyword evidence="6" id="KW-0949">S-adenosyl-L-methionine</keyword>
<dbReference type="PROSITE" id="PS00840">
    <property type="entry name" value="SUMT_2"/>
    <property type="match status" value="1"/>
</dbReference>
<feature type="domain" description="Tetrapyrrole methylase" evidence="9">
    <location>
        <begin position="8"/>
        <end position="214"/>
    </location>
</feature>
<name>A0ABT4JY43_9GAMM</name>
<keyword evidence="5 8" id="KW-0808">Transferase</keyword>
<dbReference type="Pfam" id="PF00590">
    <property type="entry name" value="TP_methylase"/>
    <property type="match status" value="1"/>
</dbReference>
<comment type="similarity">
    <text evidence="2 7 8">Belongs to the precorrin methyltransferase family.</text>
</comment>
<comment type="caution">
    <text evidence="10">The sequence shown here is derived from an EMBL/GenBank/DDBJ whole genome shotgun (WGS) entry which is preliminary data.</text>
</comment>
<dbReference type="InterPro" id="IPR003043">
    <property type="entry name" value="Uropor_MeTrfase_CS"/>
</dbReference>
<keyword evidence="4 8" id="KW-0489">Methyltransferase</keyword>
<dbReference type="CDD" id="cd11645">
    <property type="entry name" value="Precorrin_2_C20_MT"/>
    <property type="match status" value="1"/>
</dbReference>
<evidence type="ECO:0000256" key="7">
    <source>
        <dbReference type="PIRNR" id="PIRNR036427"/>
    </source>
</evidence>
<dbReference type="GO" id="GO:0030788">
    <property type="term" value="F:precorrin-2 C20-methyltransferase activity"/>
    <property type="evidence" value="ECO:0007669"/>
    <property type="project" value="UniProtKB-EC"/>
</dbReference>
<evidence type="ECO:0000256" key="4">
    <source>
        <dbReference type="ARBA" id="ARBA00022603"/>
    </source>
</evidence>
<evidence type="ECO:0000256" key="3">
    <source>
        <dbReference type="ARBA" id="ARBA00022573"/>
    </source>
</evidence>
<dbReference type="EC" id="2.1.1.130" evidence="10"/>
<dbReference type="GO" id="GO:0032259">
    <property type="term" value="P:methylation"/>
    <property type="evidence" value="ECO:0007669"/>
    <property type="project" value="UniProtKB-KW"/>
</dbReference>
<protein>
    <submittedName>
        <fullName evidence="10">Precorrin-2 C(20)-methyltransferase</fullName>
        <ecNumber evidence="10">2.1.1.130</ecNumber>
    </submittedName>
</protein>
<keyword evidence="3" id="KW-0169">Cobalamin biosynthesis</keyword>
<gene>
    <name evidence="10" type="primary">cobI</name>
    <name evidence="10" type="ORF">O1D97_16385</name>
</gene>
<dbReference type="Gene3D" id="3.40.1010.10">
    <property type="entry name" value="Cobalt-precorrin-4 Transmethylase, Domain 1"/>
    <property type="match status" value="1"/>
</dbReference>
<dbReference type="InterPro" id="IPR035996">
    <property type="entry name" value="4pyrrol_Methylase_sf"/>
</dbReference>
<evidence type="ECO:0000256" key="2">
    <source>
        <dbReference type="ARBA" id="ARBA00005879"/>
    </source>
</evidence>
<evidence type="ECO:0000256" key="1">
    <source>
        <dbReference type="ARBA" id="ARBA00004953"/>
    </source>
</evidence>
<dbReference type="RefSeq" id="WP_269127427.1">
    <property type="nucleotide sequence ID" value="NZ_JAPUBN010000020.1"/>
</dbReference>
<dbReference type="Gene3D" id="3.30.950.10">
    <property type="entry name" value="Methyltransferase, Cobalt-precorrin-4 Transmethylase, Domain 2"/>
    <property type="match status" value="1"/>
</dbReference>
<dbReference type="Proteomes" id="UP001149719">
    <property type="component" value="Unassembled WGS sequence"/>
</dbReference>
<keyword evidence="11" id="KW-1185">Reference proteome</keyword>
<evidence type="ECO:0000256" key="6">
    <source>
        <dbReference type="ARBA" id="ARBA00022691"/>
    </source>
</evidence>
<evidence type="ECO:0000256" key="5">
    <source>
        <dbReference type="ARBA" id="ARBA00022679"/>
    </source>
</evidence>
<dbReference type="PIRSF" id="PIRSF036427">
    <property type="entry name" value="Precrrn-2_mtase"/>
    <property type="match status" value="1"/>
</dbReference>